<proteinExistence type="predicted"/>
<dbReference type="SMART" id="SM00382">
    <property type="entry name" value="AAA"/>
    <property type="match status" value="1"/>
</dbReference>
<dbReference type="PANTHER" id="PTHR46411:SF3">
    <property type="entry name" value="AAA+ ATPASE DOMAIN-CONTAINING PROTEIN"/>
    <property type="match status" value="1"/>
</dbReference>
<dbReference type="AlphaFoldDB" id="A0A075MM70"/>
<name>A0A075MM70_9ARCH</name>
<dbReference type="InterPro" id="IPR003959">
    <property type="entry name" value="ATPase_AAA_core"/>
</dbReference>
<dbReference type="GO" id="GO:0016887">
    <property type="term" value="F:ATP hydrolysis activity"/>
    <property type="evidence" value="ECO:0007669"/>
    <property type="project" value="InterPro"/>
</dbReference>
<sequence length="660" mass="72420">MTQEWASKNQKYMVSFIDYVKELLRNSTTQSGASSTPPQGPVWDAEANAPVHTASMPAIEQLSAAFGLSEFEKSLLVLCSAVELDSEVPKLCAKVNGNPDATFATFSLALSVLPDAHWSALVPTSPLRRFRLIELYGQGPVTGCQLRIDERVLHYLVGISYLDKSVHGLFEPVATADAAGESQRAIALSIVNAWKYAEMTGGQPLGIIQLVGPDEASKKQVAGQACGQLGLNLWQIAGDLLPSKADELEALTQLWIRESVLLRASLYICAHDVEQSAAQKLVTRFAGRLSGLSFLSRRDASPADTLPALSFNVSKPTKAEQRAIWQGLLLKDVSSEKAELCNQAIVRAVNQFNLNIESIQSAAYEAHLSISGGEQPASAIWHACQKVALPRLPDLAQRIVPHVTLEDIVLPDREKDLLGSIVATVRQRYKVYEEWGFGMREGRGLGIAALFAGDSGTGKTMSAEAIAGELGLDLYRIDLSMVVSKYIGETEKNLRRVFDAAEDGGAILFFDEADALFGKRSEVKDSHDRYANIEVGYLLQRIETYRGLAILTTNMKGALDSAFVRRIKFLVNFPFPDERSRKEIWKKIMPKAALGNKPLDYDLLARLDVTGGGIYNIALTAAFLAADEETQVEMRHVMKAAKQEYDKMERPMPEIGWSKS</sequence>
<dbReference type="GeneID" id="41596373"/>
<evidence type="ECO:0000259" key="1">
    <source>
        <dbReference type="SMART" id="SM00382"/>
    </source>
</evidence>
<feature type="domain" description="AAA+ ATPase" evidence="1">
    <location>
        <begin position="445"/>
        <end position="577"/>
    </location>
</feature>
<dbReference type="OrthoDB" id="147168at2157"/>
<dbReference type="Gene3D" id="3.40.50.300">
    <property type="entry name" value="P-loop containing nucleotide triphosphate hydrolases"/>
    <property type="match status" value="1"/>
</dbReference>
<dbReference type="PANTHER" id="PTHR46411">
    <property type="entry name" value="FAMILY ATPASE, PUTATIVE-RELATED"/>
    <property type="match status" value="1"/>
</dbReference>
<dbReference type="EMBL" id="CP007174">
    <property type="protein sequence ID" value="AIF82581.1"/>
    <property type="molecule type" value="Genomic_DNA"/>
</dbReference>
<evidence type="ECO:0000313" key="2">
    <source>
        <dbReference type="EMBL" id="AIF82581.1"/>
    </source>
</evidence>
<dbReference type="CDD" id="cd19481">
    <property type="entry name" value="RecA-like_protease"/>
    <property type="match status" value="1"/>
</dbReference>
<dbReference type="InterPro" id="IPR003593">
    <property type="entry name" value="AAA+_ATPase"/>
</dbReference>
<dbReference type="eggNOG" id="arCOG01308">
    <property type="taxonomic scope" value="Archaea"/>
</dbReference>
<dbReference type="HOGENOM" id="CLU_016564_1_0_2"/>
<reference evidence="2 3" key="1">
    <citation type="journal article" date="2014" name="PLoS ONE">
        <title>Genome Sequence of Candidatus Nitrososphaera evergladensis from Group I.1b Enriched from Everglades Soil Reveals Novel Genomic Features of the Ammonia-Oxidizing Archaea.</title>
        <authorList>
            <person name="Zhalnina K.V."/>
            <person name="Dias R."/>
            <person name="Leonard M.T."/>
            <person name="Dorr de Quadros P."/>
            <person name="Camargo F.A."/>
            <person name="Drew J.C."/>
            <person name="Farmerie W.G."/>
            <person name="Daroub S.H."/>
            <person name="Triplett E.W."/>
        </authorList>
    </citation>
    <scope>NUCLEOTIDE SEQUENCE [LARGE SCALE GENOMIC DNA]</scope>
    <source>
        <strain evidence="2 3">SR1</strain>
    </source>
</reference>
<evidence type="ECO:0000313" key="3">
    <source>
        <dbReference type="Proteomes" id="UP000028194"/>
    </source>
</evidence>
<accession>A0A075MM70</accession>
<dbReference type="STRING" id="1459636.NTE_00500"/>
<dbReference type="Proteomes" id="UP000028194">
    <property type="component" value="Chromosome"/>
</dbReference>
<dbReference type="GO" id="GO:0005524">
    <property type="term" value="F:ATP binding"/>
    <property type="evidence" value="ECO:0007669"/>
    <property type="project" value="InterPro"/>
</dbReference>
<dbReference type="Pfam" id="PF00004">
    <property type="entry name" value="AAA"/>
    <property type="match status" value="1"/>
</dbReference>
<dbReference type="RefSeq" id="WP_148699528.1">
    <property type="nucleotide sequence ID" value="NZ_CP007174.1"/>
</dbReference>
<dbReference type="InterPro" id="IPR027417">
    <property type="entry name" value="P-loop_NTPase"/>
</dbReference>
<dbReference type="SUPFAM" id="SSF52540">
    <property type="entry name" value="P-loop containing nucleoside triphosphate hydrolases"/>
    <property type="match status" value="1"/>
</dbReference>
<dbReference type="KEGG" id="nev:NTE_00500"/>
<dbReference type="InterPro" id="IPR054472">
    <property type="entry name" value="WHD"/>
</dbReference>
<keyword evidence="3" id="KW-1185">Reference proteome</keyword>
<protein>
    <submittedName>
        <fullName evidence="2">AAA+ family ATPase</fullName>
    </submittedName>
</protein>
<dbReference type="Pfam" id="PF22977">
    <property type="entry name" value="WHD"/>
    <property type="match status" value="1"/>
</dbReference>
<gene>
    <name evidence="2" type="ORF">NTE_00500</name>
</gene>
<organism evidence="2 3">
    <name type="scientific">Candidatus Nitrososphaera evergladensis SR1</name>
    <dbReference type="NCBI Taxonomy" id="1459636"/>
    <lineage>
        <taxon>Archaea</taxon>
        <taxon>Nitrososphaerota</taxon>
        <taxon>Nitrososphaeria</taxon>
        <taxon>Nitrososphaerales</taxon>
        <taxon>Nitrososphaeraceae</taxon>
        <taxon>Nitrososphaera</taxon>
    </lineage>
</organism>